<organism evidence="15 16">
    <name type="scientific">Pedobacter cryoconitis</name>
    <dbReference type="NCBI Taxonomy" id="188932"/>
    <lineage>
        <taxon>Bacteria</taxon>
        <taxon>Pseudomonadati</taxon>
        <taxon>Bacteroidota</taxon>
        <taxon>Sphingobacteriia</taxon>
        <taxon>Sphingobacteriales</taxon>
        <taxon>Sphingobacteriaceae</taxon>
        <taxon>Pedobacter</taxon>
    </lineage>
</organism>
<dbReference type="Pfam" id="PF01325">
    <property type="entry name" value="Fe_dep_repress"/>
    <property type="match status" value="1"/>
</dbReference>
<dbReference type="Gene3D" id="1.10.10.10">
    <property type="entry name" value="Winged helix-like DNA-binding domain superfamily/Winged helix DNA-binding domain"/>
    <property type="match status" value="1"/>
</dbReference>
<keyword evidence="9" id="KW-0010">Activator</keyword>
<dbReference type="RefSeq" id="WP_068402213.1">
    <property type="nucleotide sequence ID" value="NZ_CP014504.1"/>
</dbReference>
<dbReference type="PATRIC" id="fig|188932.3.peg.3010"/>
<dbReference type="Proteomes" id="UP000071561">
    <property type="component" value="Chromosome"/>
</dbReference>
<evidence type="ECO:0000256" key="4">
    <source>
        <dbReference type="ARBA" id="ARBA00022386"/>
    </source>
</evidence>
<evidence type="ECO:0000256" key="11">
    <source>
        <dbReference type="ARBA" id="ARBA00023211"/>
    </source>
</evidence>
<dbReference type="PANTHER" id="PTHR33238">
    <property type="entry name" value="IRON (METAL) DEPENDENT REPRESSOR, DTXR FAMILY"/>
    <property type="match status" value="1"/>
</dbReference>
<proteinExistence type="inferred from homology"/>
<evidence type="ECO:0000259" key="14">
    <source>
        <dbReference type="PROSITE" id="PS50944"/>
    </source>
</evidence>
<dbReference type="GO" id="GO:0003677">
    <property type="term" value="F:DNA binding"/>
    <property type="evidence" value="ECO:0007669"/>
    <property type="project" value="UniProtKB-KW"/>
</dbReference>
<comment type="subunit">
    <text evidence="3">Homodimer.</text>
</comment>
<dbReference type="Pfam" id="PF02742">
    <property type="entry name" value="Fe_dep_repr_C"/>
    <property type="match status" value="1"/>
</dbReference>
<evidence type="ECO:0000313" key="16">
    <source>
        <dbReference type="Proteomes" id="UP000071561"/>
    </source>
</evidence>
<dbReference type="InterPro" id="IPR036390">
    <property type="entry name" value="WH_DNA-bd_sf"/>
</dbReference>
<dbReference type="PROSITE" id="PS50944">
    <property type="entry name" value="HTH_DTXR"/>
    <property type="match status" value="1"/>
</dbReference>
<dbReference type="EMBL" id="CP014504">
    <property type="protein sequence ID" value="AMP99762.1"/>
    <property type="molecule type" value="Genomic_DNA"/>
</dbReference>
<gene>
    <name evidence="15" type="ORF">AY601_2886</name>
</gene>
<dbReference type="SMART" id="SM00529">
    <property type="entry name" value="HTH_DTXR"/>
    <property type="match status" value="1"/>
</dbReference>
<dbReference type="Gene3D" id="2.30.30.90">
    <property type="match status" value="1"/>
</dbReference>
<evidence type="ECO:0000256" key="7">
    <source>
        <dbReference type="ARBA" id="ARBA00023015"/>
    </source>
</evidence>
<dbReference type="GO" id="GO:0046914">
    <property type="term" value="F:transition metal ion binding"/>
    <property type="evidence" value="ECO:0007669"/>
    <property type="project" value="InterPro"/>
</dbReference>
<dbReference type="InterPro" id="IPR050536">
    <property type="entry name" value="DtxR_MntR_Metal-Reg"/>
</dbReference>
<dbReference type="Gene3D" id="1.10.60.10">
    <property type="entry name" value="Iron dependent repressor, metal binding and dimerisation domain"/>
    <property type="match status" value="1"/>
</dbReference>
<feature type="domain" description="HTH dtxR-type" evidence="14">
    <location>
        <begin position="1"/>
        <end position="63"/>
    </location>
</feature>
<evidence type="ECO:0000256" key="6">
    <source>
        <dbReference type="ARBA" id="ARBA00022491"/>
    </source>
</evidence>
<evidence type="ECO:0000256" key="8">
    <source>
        <dbReference type="ARBA" id="ARBA00023125"/>
    </source>
</evidence>
<evidence type="ECO:0000313" key="15">
    <source>
        <dbReference type="EMBL" id="AMP99762.1"/>
    </source>
</evidence>
<dbReference type="GO" id="GO:0005737">
    <property type="term" value="C:cytoplasm"/>
    <property type="evidence" value="ECO:0007669"/>
    <property type="project" value="UniProtKB-SubCell"/>
</dbReference>
<accession>A0A127VEJ4</accession>
<dbReference type="InterPro" id="IPR036388">
    <property type="entry name" value="WH-like_DNA-bd_sf"/>
</dbReference>
<dbReference type="OrthoDB" id="9791355at2"/>
<comment type="similarity">
    <text evidence="2">Belongs to the DtxR/MntR family.</text>
</comment>
<dbReference type="InterPro" id="IPR038157">
    <property type="entry name" value="FeoA_core_dom"/>
</dbReference>
<dbReference type="KEGG" id="pcm:AY601_2886"/>
<comment type="function">
    <text evidence="12">In the presence of manganese, represses expression of mntH and mntS. Up-regulates expression of mntP.</text>
</comment>
<comment type="subcellular location">
    <subcellularLocation>
        <location evidence="1">Cytoplasm</location>
    </subcellularLocation>
</comment>
<dbReference type="PANTHER" id="PTHR33238:SF11">
    <property type="entry name" value="TRANSCRIPTIONAL REGULATOR MNTR"/>
    <property type="match status" value="1"/>
</dbReference>
<dbReference type="GO" id="GO:0003700">
    <property type="term" value="F:DNA-binding transcription factor activity"/>
    <property type="evidence" value="ECO:0007669"/>
    <property type="project" value="InterPro"/>
</dbReference>
<reference evidence="15 16" key="1">
    <citation type="submission" date="2016-03" db="EMBL/GenBank/DDBJ databases">
        <title>Complete genome sequence of Pedobacter cryoconitis PAMC 27485.</title>
        <authorList>
            <person name="Lee J."/>
            <person name="Kim O.-S."/>
        </authorList>
    </citation>
    <scope>NUCLEOTIDE SEQUENCE [LARGE SCALE GENOMIC DNA]</scope>
    <source>
        <strain evidence="15 16">PAMC 27485</strain>
    </source>
</reference>
<keyword evidence="6" id="KW-0678">Repressor</keyword>
<keyword evidence="10" id="KW-0804">Transcription</keyword>
<keyword evidence="5" id="KW-0963">Cytoplasm</keyword>
<evidence type="ECO:0000256" key="9">
    <source>
        <dbReference type="ARBA" id="ARBA00023159"/>
    </source>
</evidence>
<keyword evidence="8" id="KW-0238">DNA-binding</keyword>
<keyword evidence="11" id="KW-0464">Manganese</keyword>
<dbReference type="SUPFAM" id="SSF46785">
    <property type="entry name" value="Winged helix' DNA-binding domain"/>
    <property type="match status" value="1"/>
</dbReference>
<evidence type="ECO:0000256" key="2">
    <source>
        <dbReference type="ARBA" id="ARBA00007871"/>
    </source>
</evidence>
<dbReference type="InterPro" id="IPR036421">
    <property type="entry name" value="Fe_dep_repressor_sf"/>
</dbReference>
<evidence type="ECO:0000256" key="10">
    <source>
        <dbReference type="ARBA" id="ARBA00023163"/>
    </source>
</evidence>
<dbReference type="GO" id="GO:0046983">
    <property type="term" value="F:protein dimerization activity"/>
    <property type="evidence" value="ECO:0007669"/>
    <property type="project" value="InterPro"/>
</dbReference>
<dbReference type="AlphaFoldDB" id="A0A127VEJ4"/>
<evidence type="ECO:0000256" key="5">
    <source>
        <dbReference type="ARBA" id="ARBA00022490"/>
    </source>
</evidence>
<name>A0A127VEJ4_9SPHI</name>
<evidence type="ECO:0000256" key="3">
    <source>
        <dbReference type="ARBA" id="ARBA00011738"/>
    </source>
</evidence>
<dbReference type="InterPro" id="IPR001367">
    <property type="entry name" value="Fe_dep_repressor"/>
</dbReference>
<keyword evidence="7" id="KW-0805">Transcription regulation</keyword>
<dbReference type="InterPro" id="IPR022689">
    <property type="entry name" value="Iron_dep_repressor"/>
</dbReference>
<protein>
    <recommendedName>
        <fullName evidence="4">Transcriptional regulator MntR</fullName>
    </recommendedName>
    <alternativeName>
        <fullName evidence="13">Manganese transport regulator</fullName>
    </alternativeName>
</protein>
<dbReference type="InterPro" id="IPR022687">
    <property type="entry name" value="HTH_DTXR"/>
</dbReference>
<keyword evidence="16" id="KW-1185">Reference proteome</keyword>
<sequence>MISQTEENYLKALFILANENGETGVNELSKFLGIKMPTVTSMMKSLADKNLVRYITYKPVILTVTGKKEAASIIRKHRLTEMYLVEKMGFGWDEVHEIAEQVEHVKSNALFDKMDEALDFPKFDPHGAPIPDKNGKIDFPDQRKLSECKVGETIQLSGVIHSSDVFLKFLNSKNLKLGTILTVQLIEAFDGTRELSYDERTAEILSEIACEKLLVQNLKHI</sequence>
<evidence type="ECO:0000256" key="12">
    <source>
        <dbReference type="ARBA" id="ARBA00025185"/>
    </source>
</evidence>
<evidence type="ECO:0000256" key="1">
    <source>
        <dbReference type="ARBA" id="ARBA00004496"/>
    </source>
</evidence>
<dbReference type="SUPFAM" id="SSF47979">
    <property type="entry name" value="Iron-dependent repressor protein, dimerization domain"/>
    <property type="match status" value="1"/>
</dbReference>
<evidence type="ECO:0000256" key="13">
    <source>
        <dbReference type="ARBA" id="ARBA00032593"/>
    </source>
</evidence>